<sequence>MSPTWIFVGGFYVGMCFGILIVFFMRGAKQLDDKEGQ</sequence>
<keyword evidence="1" id="KW-1133">Transmembrane helix</keyword>
<evidence type="ECO:0000313" key="2">
    <source>
        <dbReference type="EMBL" id="ADE12157.1"/>
    </source>
</evidence>
<dbReference type="EMBL" id="CP001965">
    <property type="protein sequence ID" value="ADE12157.1"/>
    <property type="molecule type" value="Genomic_DNA"/>
</dbReference>
<dbReference type="KEGG" id="slt:Slit_1928"/>
<evidence type="ECO:0000313" key="3">
    <source>
        <dbReference type="Proteomes" id="UP000001625"/>
    </source>
</evidence>
<keyword evidence="3" id="KW-1185">Reference proteome</keyword>
<dbReference type="HOGENOM" id="CLU_3348627_0_0_4"/>
<feature type="transmembrane region" description="Helical" evidence="1">
    <location>
        <begin position="6"/>
        <end position="25"/>
    </location>
</feature>
<accession>D5CT71</accession>
<keyword evidence="1" id="KW-0472">Membrane</keyword>
<evidence type="ECO:0000256" key="1">
    <source>
        <dbReference type="SAM" id="Phobius"/>
    </source>
</evidence>
<dbReference type="STRING" id="580332.Slit_1928"/>
<gene>
    <name evidence="2" type="ordered locus">Slit_1928</name>
</gene>
<dbReference type="Proteomes" id="UP000001625">
    <property type="component" value="Chromosome"/>
</dbReference>
<organism evidence="2 3">
    <name type="scientific">Sideroxydans lithotrophicus (strain ES-1)</name>
    <dbReference type="NCBI Taxonomy" id="580332"/>
    <lineage>
        <taxon>Bacteria</taxon>
        <taxon>Pseudomonadati</taxon>
        <taxon>Pseudomonadota</taxon>
        <taxon>Betaproteobacteria</taxon>
        <taxon>Nitrosomonadales</taxon>
        <taxon>Gallionellaceae</taxon>
        <taxon>Sideroxydans</taxon>
    </lineage>
</organism>
<reference evidence="2 3" key="1">
    <citation type="submission" date="2010-03" db="EMBL/GenBank/DDBJ databases">
        <title>Complete sequence of Sideroxydans lithotrophicus ES-1.</title>
        <authorList>
            <consortium name="US DOE Joint Genome Institute"/>
            <person name="Lucas S."/>
            <person name="Copeland A."/>
            <person name="Lapidus A."/>
            <person name="Cheng J.-F."/>
            <person name="Bruce D."/>
            <person name="Goodwin L."/>
            <person name="Pitluck S."/>
            <person name="Munk A.C."/>
            <person name="Detter J.C."/>
            <person name="Han C."/>
            <person name="Tapia R."/>
            <person name="Larimer F."/>
            <person name="Land M."/>
            <person name="Hauser L."/>
            <person name="Kyrpides N."/>
            <person name="Ivanova N."/>
            <person name="Emerson D."/>
            <person name="Woyke T."/>
        </authorList>
    </citation>
    <scope>NUCLEOTIDE SEQUENCE [LARGE SCALE GENOMIC DNA]</scope>
    <source>
        <strain evidence="2 3">ES-1</strain>
    </source>
</reference>
<keyword evidence="1" id="KW-0812">Transmembrane</keyword>
<dbReference type="AlphaFoldDB" id="D5CT71"/>
<proteinExistence type="predicted"/>
<protein>
    <submittedName>
        <fullName evidence="2">Uncharacterized protein</fullName>
    </submittedName>
</protein>
<name>D5CT71_SIDLE</name>